<accession>A0A514CTA7</accession>
<evidence type="ECO:0008006" key="3">
    <source>
        <dbReference type="Google" id="ProtNLM"/>
    </source>
</evidence>
<reference evidence="1 2" key="1">
    <citation type="submission" date="2019-06" db="EMBL/GenBank/DDBJ databases">
        <authorList>
            <person name="Kincaid V.D."/>
            <person name="Fuller A."/>
            <person name="Hodges K."/>
            <person name="Bansal M."/>
            <person name="Essig J."/>
            <person name="Johnson A."/>
        </authorList>
    </citation>
    <scope>NUCLEOTIDE SEQUENCE [LARGE SCALE GENOMIC DNA]</scope>
</reference>
<evidence type="ECO:0000313" key="1">
    <source>
        <dbReference type="EMBL" id="QDH83694.1"/>
    </source>
</evidence>
<sequence>MKARDWLAELNKQCQFGSREQRGKKVTRAELQRWLDQKAVLINGETVKQDEELDFPIISVVLHPASKHRTTIW</sequence>
<protein>
    <recommendedName>
        <fullName evidence="3">RNA-binding S4 domain-containing protein</fullName>
    </recommendedName>
</protein>
<keyword evidence="2" id="KW-1185">Reference proteome</keyword>
<dbReference type="KEGG" id="vg:56135996"/>
<dbReference type="Proteomes" id="UP000320799">
    <property type="component" value="Segment"/>
</dbReference>
<name>A0A514CTA7_9CAUD</name>
<proteinExistence type="predicted"/>
<dbReference type="EMBL" id="MN094788">
    <property type="protein sequence ID" value="QDH83694.1"/>
    <property type="molecule type" value="Genomic_DNA"/>
</dbReference>
<dbReference type="RefSeq" id="YP_009903720.1">
    <property type="nucleotide sequence ID" value="NC_049849.1"/>
</dbReference>
<dbReference type="GeneID" id="56135996"/>
<evidence type="ECO:0000313" key="2">
    <source>
        <dbReference type="Proteomes" id="UP000320799"/>
    </source>
</evidence>
<organism evidence="1 2">
    <name type="scientific">Achromobacter phage Motura</name>
    <dbReference type="NCBI Taxonomy" id="2591403"/>
    <lineage>
        <taxon>Viruses</taxon>
        <taxon>Duplodnaviria</taxon>
        <taxon>Heunggongvirae</taxon>
        <taxon>Uroviricota</taxon>
        <taxon>Caudoviricetes</taxon>
        <taxon>Moturavirus</taxon>
        <taxon>Moturavirus motura</taxon>
    </lineage>
</organism>